<dbReference type="EMBL" id="JBEHCU010013612">
    <property type="protein sequence ID" value="KAL1374171.1"/>
    <property type="molecule type" value="Genomic_DNA"/>
</dbReference>
<keyword evidence="1" id="KW-0732">Signal</keyword>
<dbReference type="InterPro" id="IPR010562">
    <property type="entry name" value="Haemolymph_juvenile_hormone-bd"/>
</dbReference>
<evidence type="ECO:0008006" key="4">
    <source>
        <dbReference type="Google" id="ProtNLM"/>
    </source>
</evidence>
<evidence type="ECO:0000256" key="1">
    <source>
        <dbReference type="SAM" id="SignalP"/>
    </source>
</evidence>
<gene>
    <name evidence="2" type="ORF">pipiens_018250</name>
</gene>
<reference evidence="2 3" key="1">
    <citation type="submission" date="2024-05" db="EMBL/GenBank/DDBJ databases">
        <title>Culex pipiens pipiens assembly and annotation.</title>
        <authorList>
            <person name="Alout H."/>
            <person name="Durand T."/>
        </authorList>
    </citation>
    <scope>NUCLEOTIDE SEQUENCE [LARGE SCALE GENOMIC DNA]</scope>
    <source>
        <strain evidence="2">HA-2024</strain>
        <tissue evidence="2">Whole body</tissue>
    </source>
</reference>
<accession>A0ABD1CCS0</accession>
<dbReference type="Pfam" id="PF06585">
    <property type="entry name" value="JHBP"/>
    <property type="match status" value="1"/>
</dbReference>
<feature type="chain" id="PRO_5044856234" description="Hemolymph juvenile hormone binding protein" evidence="1">
    <location>
        <begin position="24"/>
        <end position="248"/>
    </location>
</feature>
<sequence>MKSVCATFIVMAMMAWSVTDVSGQGIIVDAALRRILENIRQLMRTGNPETGMPVLAPFFSEDISFNATFGGLLDFDIRMTPIHIDGLDAFQGRLQVDLSSLRFPFEFRYNDELTMNGFYDMNGRVYGLIPIFGIGNFFIRPKGVLITGAATVGDNGEGMLELTDFQISMMIDSLEVAKYFSTNIQGMLLGGDLSDLMNEVIQDVVPSVLRNFPEGMSNLLSAAIFPMASRFLATRTMEDLLNLLFPRG</sequence>
<dbReference type="SMART" id="SM00700">
    <property type="entry name" value="JHBP"/>
    <property type="match status" value="1"/>
</dbReference>
<dbReference type="PANTHER" id="PTHR11008:SF9">
    <property type="entry name" value="PROTEIN TAKEOUT-LIKE PROTEIN"/>
    <property type="match status" value="1"/>
</dbReference>
<keyword evidence="3" id="KW-1185">Reference proteome</keyword>
<dbReference type="Gene3D" id="3.15.10.30">
    <property type="entry name" value="Haemolymph juvenile hormone binding protein"/>
    <property type="match status" value="1"/>
</dbReference>
<name>A0ABD1CCS0_CULPP</name>
<dbReference type="PANTHER" id="PTHR11008">
    <property type="entry name" value="PROTEIN TAKEOUT-LIKE PROTEIN"/>
    <property type="match status" value="1"/>
</dbReference>
<feature type="signal peptide" evidence="1">
    <location>
        <begin position="1"/>
        <end position="23"/>
    </location>
</feature>
<comment type="caution">
    <text evidence="2">The sequence shown here is derived from an EMBL/GenBank/DDBJ whole genome shotgun (WGS) entry which is preliminary data.</text>
</comment>
<evidence type="ECO:0000313" key="3">
    <source>
        <dbReference type="Proteomes" id="UP001562425"/>
    </source>
</evidence>
<protein>
    <recommendedName>
        <fullName evidence="4">Hemolymph juvenile hormone binding protein</fullName>
    </recommendedName>
</protein>
<dbReference type="AlphaFoldDB" id="A0ABD1CCS0"/>
<organism evidence="2 3">
    <name type="scientific">Culex pipiens pipiens</name>
    <name type="common">Northern house mosquito</name>
    <dbReference type="NCBI Taxonomy" id="38569"/>
    <lineage>
        <taxon>Eukaryota</taxon>
        <taxon>Metazoa</taxon>
        <taxon>Ecdysozoa</taxon>
        <taxon>Arthropoda</taxon>
        <taxon>Hexapoda</taxon>
        <taxon>Insecta</taxon>
        <taxon>Pterygota</taxon>
        <taxon>Neoptera</taxon>
        <taxon>Endopterygota</taxon>
        <taxon>Diptera</taxon>
        <taxon>Nematocera</taxon>
        <taxon>Culicoidea</taxon>
        <taxon>Culicidae</taxon>
        <taxon>Culicinae</taxon>
        <taxon>Culicini</taxon>
        <taxon>Culex</taxon>
        <taxon>Culex</taxon>
    </lineage>
</organism>
<proteinExistence type="predicted"/>
<dbReference type="Proteomes" id="UP001562425">
    <property type="component" value="Unassembled WGS sequence"/>
</dbReference>
<evidence type="ECO:0000313" key="2">
    <source>
        <dbReference type="EMBL" id="KAL1374171.1"/>
    </source>
</evidence>
<dbReference type="InterPro" id="IPR038606">
    <property type="entry name" value="To_sf"/>
</dbReference>